<dbReference type="GO" id="GO:0016301">
    <property type="term" value="F:kinase activity"/>
    <property type="evidence" value="ECO:0007669"/>
    <property type="project" value="UniProtKB-KW"/>
</dbReference>
<evidence type="ECO:0000259" key="1">
    <source>
        <dbReference type="Pfam" id="PF01636"/>
    </source>
</evidence>
<dbReference type="Gene3D" id="3.90.1200.10">
    <property type="match status" value="1"/>
</dbReference>
<organism evidence="2 3">
    <name type="scientific">Rhodococcoides kyotonense</name>
    <dbReference type="NCBI Taxonomy" id="398843"/>
    <lineage>
        <taxon>Bacteria</taxon>
        <taxon>Bacillati</taxon>
        <taxon>Actinomycetota</taxon>
        <taxon>Actinomycetes</taxon>
        <taxon>Mycobacteriales</taxon>
        <taxon>Nocardiaceae</taxon>
        <taxon>Rhodococcoides</taxon>
    </lineage>
</organism>
<feature type="domain" description="Aminoglycoside phosphotransferase" evidence="1">
    <location>
        <begin position="92"/>
        <end position="343"/>
    </location>
</feature>
<dbReference type="Pfam" id="PF01636">
    <property type="entry name" value="APH"/>
    <property type="match status" value="1"/>
</dbReference>
<sequence>MTHTLIEDISSLMLDEVRRRFPTDPAGQKAIDRKYHRRRGPIWEPIPLEVLSASVDKLLRSKLDHDFEIHDPRWLTGGASKIQMFFELVVDGREPQRLLLRMDPPESLNATNKSSEFGILRRLAGSVAAPEALWVDEEAEHLPEPGLVCSFVHGVTKPTTASTGQVTGLGTNFGPELRPLLGEQLVRNLATLHTIDTSDWISDELPGAAIGSTDLAQWRLNFERQLWSLDRLDSSPIMELAAHWLARNLPTLDRLSVVHGDYRSGNFLFDEETAQITAWLDWESGHLGDRHMDLAYCSQDLFGHYDEAGSTFLVSGLVPREEFFDRYEQASGLSVDPDRLRWYSILCGFSATVKTLATSMRIAQLGRSHQDVLLARLEGTVPILLGQLGRQLEKVI</sequence>
<accession>A0A239K3S7</accession>
<reference evidence="3" key="1">
    <citation type="submission" date="2017-06" db="EMBL/GenBank/DDBJ databases">
        <authorList>
            <person name="Varghese N."/>
            <person name="Submissions S."/>
        </authorList>
    </citation>
    <scope>NUCLEOTIDE SEQUENCE [LARGE SCALE GENOMIC DNA]</scope>
    <source>
        <strain evidence="3">JCM 23211</strain>
    </source>
</reference>
<dbReference type="SUPFAM" id="SSF56112">
    <property type="entry name" value="Protein kinase-like (PK-like)"/>
    <property type="match status" value="1"/>
</dbReference>
<evidence type="ECO:0000313" key="2">
    <source>
        <dbReference type="EMBL" id="SNT12319.1"/>
    </source>
</evidence>
<dbReference type="AlphaFoldDB" id="A0A239K3S7"/>
<dbReference type="PANTHER" id="PTHR21310">
    <property type="entry name" value="AMINOGLYCOSIDE PHOSPHOTRANSFERASE-RELATED-RELATED"/>
    <property type="match status" value="1"/>
</dbReference>
<evidence type="ECO:0000313" key="3">
    <source>
        <dbReference type="Proteomes" id="UP000198327"/>
    </source>
</evidence>
<dbReference type="RefSeq" id="WP_141136498.1">
    <property type="nucleotide sequence ID" value="NZ_FZOW01000009.1"/>
</dbReference>
<dbReference type="InterPro" id="IPR011009">
    <property type="entry name" value="Kinase-like_dom_sf"/>
</dbReference>
<dbReference type="InterPro" id="IPR041726">
    <property type="entry name" value="ACAD10_11_N"/>
</dbReference>
<keyword evidence="3" id="KW-1185">Reference proteome</keyword>
<dbReference type="Gene3D" id="3.30.200.20">
    <property type="entry name" value="Phosphorylase Kinase, domain 1"/>
    <property type="match status" value="1"/>
</dbReference>
<dbReference type="CDD" id="cd05154">
    <property type="entry name" value="ACAD10_11_N-like"/>
    <property type="match status" value="1"/>
</dbReference>
<dbReference type="OrthoDB" id="3806873at2"/>
<name>A0A239K3S7_9NOCA</name>
<dbReference type="Proteomes" id="UP000198327">
    <property type="component" value="Unassembled WGS sequence"/>
</dbReference>
<dbReference type="EMBL" id="FZOW01000009">
    <property type="protein sequence ID" value="SNT12319.1"/>
    <property type="molecule type" value="Genomic_DNA"/>
</dbReference>
<proteinExistence type="predicted"/>
<protein>
    <submittedName>
        <fullName evidence="2">Predicted kinase, aminoglycoside phosphotransferase (APT) family</fullName>
    </submittedName>
</protein>
<gene>
    <name evidence="2" type="ORF">SAMN05421642_109215</name>
</gene>
<dbReference type="InterPro" id="IPR002575">
    <property type="entry name" value="Aminoglycoside_PTrfase"/>
</dbReference>
<keyword evidence="2" id="KW-0418">Kinase</keyword>
<keyword evidence="2" id="KW-0808">Transferase</keyword>
<dbReference type="InterPro" id="IPR051678">
    <property type="entry name" value="AGP_Transferase"/>
</dbReference>